<evidence type="ECO:0000256" key="1">
    <source>
        <dbReference type="SAM" id="MobiDB-lite"/>
    </source>
</evidence>
<keyword evidence="2" id="KW-0732">Signal</keyword>
<evidence type="ECO:0000313" key="4">
    <source>
        <dbReference type="Proteomes" id="UP001596548"/>
    </source>
</evidence>
<sequence length="183" mass="17616">MSFFTAGTENRTRTLINLLAAAGVAMTAAACSTPASGTGAGSDSPPGASAPDSGGALKSATIGTVTVVTNAQGFTLYSFAPDTATTSKCTGACAQIWPPVSGPAAAGPGVTGTLGTITRADGAKQATYNGHPLYTYAADTKPGQANGNGLNVNGGVWTEVTASGQAAPAGNPAGNPGGIGYGY</sequence>
<gene>
    <name evidence="3" type="ORF">ACFQS1_38945</name>
</gene>
<evidence type="ECO:0008006" key="5">
    <source>
        <dbReference type="Google" id="ProtNLM"/>
    </source>
</evidence>
<feature type="chain" id="PRO_5046950885" description="Lipoprotein with Yx(FWY)xxD motif" evidence="2">
    <location>
        <begin position="31"/>
        <end position="183"/>
    </location>
</feature>
<organism evidence="3 4">
    <name type="scientific">Paractinoplanes rhizophilus</name>
    <dbReference type="NCBI Taxonomy" id="1416877"/>
    <lineage>
        <taxon>Bacteria</taxon>
        <taxon>Bacillati</taxon>
        <taxon>Actinomycetota</taxon>
        <taxon>Actinomycetes</taxon>
        <taxon>Micromonosporales</taxon>
        <taxon>Micromonosporaceae</taxon>
        <taxon>Paractinoplanes</taxon>
    </lineage>
</organism>
<dbReference type="EMBL" id="JBHTBJ010000069">
    <property type="protein sequence ID" value="MFC7279972.1"/>
    <property type="molecule type" value="Genomic_DNA"/>
</dbReference>
<comment type="caution">
    <text evidence="3">The sequence shown here is derived from an EMBL/GenBank/DDBJ whole genome shotgun (WGS) entry which is preliminary data.</text>
</comment>
<accession>A0ABW2I503</accession>
<dbReference type="RefSeq" id="WP_378977809.1">
    <property type="nucleotide sequence ID" value="NZ_JBHTBJ010000069.1"/>
</dbReference>
<proteinExistence type="predicted"/>
<feature type="region of interest" description="Disordered" evidence="1">
    <location>
        <begin position="164"/>
        <end position="183"/>
    </location>
</feature>
<dbReference type="Pfam" id="PF03640">
    <property type="entry name" value="Lipoprotein_15"/>
    <property type="match status" value="2"/>
</dbReference>
<feature type="region of interest" description="Disordered" evidence="1">
    <location>
        <begin position="35"/>
        <end position="56"/>
    </location>
</feature>
<keyword evidence="4" id="KW-1185">Reference proteome</keyword>
<dbReference type="PANTHER" id="PTHR39335">
    <property type="entry name" value="BLL4220 PROTEIN"/>
    <property type="match status" value="1"/>
</dbReference>
<protein>
    <recommendedName>
        <fullName evidence="5">Lipoprotein with Yx(FWY)xxD motif</fullName>
    </recommendedName>
</protein>
<name>A0ABW2I503_9ACTN</name>
<dbReference type="InterPro" id="IPR005297">
    <property type="entry name" value="Lipoprotein_repeat"/>
</dbReference>
<dbReference type="Proteomes" id="UP001596548">
    <property type="component" value="Unassembled WGS sequence"/>
</dbReference>
<evidence type="ECO:0000313" key="3">
    <source>
        <dbReference type="EMBL" id="MFC7279972.1"/>
    </source>
</evidence>
<feature type="signal peptide" evidence="2">
    <location>
        <begin position="1"/>
        <end position="30"/>
    </location>
</feature>
<evidence type="ECO:0000256" key="2">
    <source>
        <dbReference type="SAM" id="SignalP"/>
    </source>
</evidence>
<reference evidence="4" key="1">
    <citation type="journal article" date="2019" name="Int. J. Syst. Evol. Microbiol.">
        <title>The Global Catalogue of Microorganisms (GCM) 10K type strain sequencing project: providing services to taxonomists for standard genome sequencing and annotation.</title>
        <authorList>
            <consortium name="The Broad Institute Genomics Platform"/>
            <consortium name="The Broad Institute Genome Sequencing Center for Infectious Disease"/>
            <person name="Wu L."/>
            <person name="Ma J."/>
        </authorList>
    </citation>
    <scope>NUCLEOTIDE SEQUENCE [LARGE SCALE GENOMIC DNA]</scope>
    <source>
        <strain evidence="4">XZYJT-10</strain>
    </source>
</reference>
<dbReference type="PANTHER" id="PTHR39335:SF1">
    <property type="entry name" value="BLL4220 PROTEIN"/>
    <property type="match status" value="1"/>
</dbReference>